<evidence type="ECO:0000313" key="2">
    <source>
        <dbReference type="Proteomes" id="UP000281393"/>
    </source>
</evidence>
<dbReference type="AlphaFoldDB" id="A0A447JB77"/>
<accession>A0A447JB77</accession>
<dbReference type="EMBL" id="LR133909">
    <property type="protein sequence ID" value="VDY37351.1"/>
    <property type="molecule type" value="Genomic_DNA"/>
</dbReference>
<protein>
    <submittedName>
        <fullName evidence="1">Putative surface-exposed virulence protein BigA</fullName>
    </submittedName>
</protein>
<organism evidence="1 2">
    <name type="scientific">Salmonella enterica subsp. enterica serovar Daytona</name>
    <dbReference type="NCBI Taxonomy" id="1962639"/>
    <lineage>
        <taxon>Bacteria</taxon>
        <taxon>Pseudomonadati</taxon>
        <taxon>Pseudomonadota</taxon>
        <taxon>Gammaproteobacteria</taxon>
        <taxon>Enterobacterales</taxon>
        <taxon>Enterobacteriaceae</taxon>
        <taxon>Salmonella</taxon>
    </lineage>
</organism>
<dbReference type="Proteomes" id="UP000281393">
    <property type="component" value="Chromosome"/>
</dbReference>
<evidence type="ECO:0000313" key="1">
    <source>
        <dbReference type="EMBL" id="VDY37351.1"/>
    </source>
</evidence>
<reference evidence="1 2" key="1">
    <citation type="submission" date="2018-12" db="EMBL/GenBank/DDBJ databases">
        <authorList>
            <consortium name="Pathogen Informatics"/>
        </authorList>
    </citation>
    <scope>NUCLEOTIDE SEQUENCE [LARGE SCALE GENOMIC DNA]</scope>
    <source>
        <strain evidence="1 2">NCTC7102</strain>
    </source>
</reference>
<gene>
    <name evidence="1" type="primary">bigA_3</name>
    <name evidence="1" type="ORF">NCTC7102_00496</name>
</gene>
<name>A0A447JB77_SALET</name>
<proteinExistence type="predicted"/>
<sequence length="75" mass="7396">MAILTLSQSRTAKAYFSSATGVNVSGDNNAVDITGNVNISADYGQDDLAAGAPPLTGVVVGGNGNTVTLNGALNI</sequence>